<dbReference type="AlphaFoldDB" id="A0A953N6U5"/>
<dbReference type="RefSeq" id="WP_259660100.1">
    <property type="nucleotide sequence ID" value="NZ_JAHXRI010000006.1"/>
</dbReference>
<dbReference type="EMBL" id="JAHXRI010000006">
    <property type="protein sequence ID" value="MBZ1349675.1"/>
    <property type="molecule type" value="Genomic_DNA"/>
</dbReference>
<feature type="transmembrane region" description="Helical" evidence="1">
    <location>
        <begin position="6"/>
        <end position="27"/>
    </location>
</feature>
<accession>A0A953N6U5</accession>
<keyword evidence="1" id="KW-0812">Transmembrane</keyword>
<name>A0A953N6U5_9BURK</name>
<proteinExistence type="predicted"/>
<keyword evidence="1" id="KW-1133">Transmembrane helix</keyword>
<keyword evidence="3" id="KW-1185">Reference proteome</keyword>
<gene>
    <name evidence="2" type="ORF">KZZ10_03375</name>
</gene>
<protein>
    <recommendedName>
        <fullName evidence="4">DUF4239 domain-containing protein</fullName>
    </recommendedName>
</protein>
<evidence type="ECO:0008006" key="4">
    <source>
        <dbReference type="Google" id="ProtNLM"/>
    </source>
</evidence>
<dbReference type="Proteomes" id="UP000739565">
    <property type="component" value="Unassembled WGS sequence"/>
</dbReference>
<sequence length="272" mass="29889">MMTSIALIILNLLMIIGVSWLVSYVIMRWSFSAKRNAKLVERYHNMPIAGLNSGAIILLSLGLAFIFSDISAVRSRAKASTLQEADALRTLGRMSLNIDPTVGAPLMASAREYTASVLEKEWPAMHRGSSYAIRSGVSSALPPLARMSDIVYSPESIAKLPTVTSMHLANLVSRIREQRLQRIDASDFGMGLRGYLLVALTLLATTVLLSMSMLTKPASQFISNFCLFFVTLAASYIAFLSQNPFFGLDAVTNIPLQEAFDRLNTMELTRKS</sequence>
<evidence type="ECO:0000256" key="1">
    <source>
        <dbReference type="SAM" id="Phobius"/>
    </source>
</evidence>
<keyword evidence="1" id="KW-0472">Membrane</keyword>
<organism evidence="2 3">
    <name type="scientific">Zwartia hollandica</name>
    <dbReference type="NCBI Taxonomy" id="324606"/>
    <lineage>
        <taxon>Bacteria</taxon>
        <taxon>Pseudomonadati</taxon>
        <taxon>Pseudomonadota</taxon>
        <taxon>Betaproteobacteria</taxon>
        <taxon>Burkholderiales</taxon>
        <taxon>Alcaligenaceae</taxon>
        <taxon>Zwartia</taxon>
    </lineage>
</organism>
<evidence type="ECO:0000313" key="3">
    <source>
        <dbReference type="Proteomes" id="UP000739565"/>
    </source>
</evidence>
<reference evidence="2" key="1">
    <citation type="submission" date="2021-07" db="EMBL/GenBank/DDBJ databases">
        <title>New genus and species of the family Alcaligenaceae.</title>
        <authorList>
            <person name="Hahn M.W."/>
        </authorList>
    </citation>
    <scope>NUCLEOTIDE SEQUENCE</scope>
    <source>
        <strain evidence="2">LF4-65</strain>
    </source>
</reference>
<feature type="transmembrane region" description="Helical" evidence="1">
    <location>
        <begin position="194"/>
        <end position="214"/>
    </location>
</feature>
<feature type="transmembrane region" description="Helical" evidence="1">
    <location>
        <begin position="221"/>
        <end position="239"/>
    </location>
</feature>
<dbReference type="Pfam" id="PF14023">
    <property type="entry name" value="Bestrophin-like"/>
    <property type="match status" value="1"/>
</dbReference>
<evidence type="ECO:0000313" key="2">
    <source>
        <dbReference type="EMBL" id="MBZ1349675.1"/>
    </source>
</evidence>
<dbReference type="InterPro" id="IPR025333">
    <property type="entry name" value="DUF4239"/>
</dbReference>
<comment type="caution">
    <text evidence="2">The sequence shown here is derived from an EMBL/GenBank/DDBJ whole genome shotgun (WGS) entry which is preliminary data.</text>
</comment>
<feature type="transmembrane region" description="Helical" evidence="1">
    <location>
        <begin position="48"/>
        <end position="67"/>
    </location>
</feature>